<dbReference type="EMBL" id="AORC01000006">
    <property type="protein sequence ID" value="EYT49967.1"/>
    <property type="molecule type" value="Genomic_DNA"/>
</dbReference>
<dbReference type="OrthoDB" id="4792444at2"/>
<comment type="caution">
    <text evidence="2">The sequence shown here is derived from an EMBL/GenBank/DDBJ whole genome shotgun (WGS) entry which is preliminary data.</text>
</comment>
<feature type="transmembrane region" description="Helical" evidence="1">
    <location>
        <begin position="44"/>
        <end position="65"/>
    </location>
</feature>
<evidence type="ECO:0008006" key="4">
    <source>
        <dbReference type="Google" id="ProtNLM"/>
    </source>
</evidence>
<evidence type="ECO:0000256" key="1">
    <source>
        <dbReference type="SAM" id="Phobius"/>
    </source>
</evidence>
<reference evidence="2 3" key="1">
    <citation type="journal article" date="2013" name="Genome Announc.">
        <title>Draft genome sequence of an Actinobacterium, Brachybacterium muris strain UCD-AY4.</title>
        <authorList>
            <person name="Lo J.R."/>
            <person name="Lang J.M."/>
            <person name="Darling A.E."/>
            <person name="Eisen J.A."/>
            <person name="Coil D.A."/>
        </authorList>
    </citation>
    <scope>NUCLEOTIDE SEQUENCE [LARGE SCALE GENOMIC DNA]</scope>
    <source>
        <strain evidence="2 3">UCD-AY4</strain>
    </source>
</reference>
<protein>
    <recommendedName>
        <fullName evidence="4">Bacterial Pleckstrin homology domain-containing protein</fullName>
    </recommendedName>
</protein>
<keyword evidence="1" id="KW-1133">Transmembrane helix</keyword>
<dbReference type="Proteomes" id="UP000019754">
    <property type="component" value="Unassembled WGS sequence"/>
</dbReference>
<keyword evidence="1" id="KW-0812">Transmembrane</keyword>
<dbReference type="AlphaFoldDB" id="A0A022KVF2"/>
<proteinExistence type="predicted"/>
<feature type="transmembrane region" description="Helical" evidence="1">
    <location>
        <begin position="20"/>
        <end position="37"/>
    </location>
</feature>
<organism evidence="2 3">
    <name type="scientific">Brachybacterium muris UCD-AY4</name>
    <dbReference type="NCBI Taxonomy" id="1249481"/>
    <lineage>
        <taxon>Bacteria</taxon>
        <taxon>Bacillati</taxon>
        <taxon>Actinomycetota</taxon>
        <taxon>Actinomycetes</taxon>
        <taxon>Micrococcales</taxon>
        <taxon>Dermabacteraceae</taxon>
        <taxon>Brachybacterium</taxon>
    </lineage>
</organism>
<dbReference type="HOGENOM" id="CLU_1438533_0_0_11"/>
<sequence length="192" mass="21078">MARPEAPFYVGSTRPSSIGWTRIIVTLVAGAALVAVMSTQARPFPPVLILAAALVFVGLAFWTWIGQWTRFIVDEHGVTVSLGGFWPQRPWPLADFRTVQLRQVPQSTVGVTVGGFGWRRGRVMAARPEELRPVGRGKVFTTDDVQRRTRILVTRSGTLVEIVGRGGTDYLLSPTDPVATAEAVEQAIRARR</sequence>
<dbReference type="STRING" id="1249481.D641_0106305"/>
<gene>
    <name evidence="2" type="ORF">D641_0106305</name>
</gene>
<evidence type="ECO:0000313" key="3">
    <source>
        <dbReference type="Proteomes" id="UP000019754"/>
    </source>
</evidence>
<evidence type="ECO:0000313" key="2">
    <source>
        <dbReference type="EMBL" id="EYT49967.1"/>
    </source>
</evidence>
<dbReference type="RefSeq" id="WP_017822965.1">
    <property type="nucleotide sequence ID" value="NZ_AORC01000006.1"/>
</dbReference>
<keyword evidence="3" id="KW-1185">Reference proteome</keyword>
<name>A0A022KVF2_9MICO</name>
<accession>A0A022KVF2</accession>
<keyword evidence="1" id="KW-0472">Membrane</keyword>